<name>A0A3Q3ALW9_KRYMA</name>
<sequence>EAVTLDMKVPPPHPLNSLTDCNLLSHSQQSTPADAIRRALSEQHALIQSHASALRELGNSQAETNRRLTELSNFLQDSVQQARPPPPAAAAVPDPPVRSAFSEIRPPAPEKFTGDVHKCRGFILQCSIIFNYCPQNFPHDNAKIAYALSLLTGRALAWTEARFPSPTDFGCSFSEFIKELKQVFSQETDQTSASRELWNLKQGQRTVSDFAIDFRIKAAASKWDAVALKSAYFHALSEEIKDELATLDEPETLEEFISLTIKLDNRIRSRIKERSRRNPPARAPLQVTQTSLQEIPTPSETSEPEPMQLGNTRLTPEERQKRLVSRLCLYCGGPNHFIANCPIRLNLQARKSKAHPIAPTTAP</sequence>
<dbReference type="Proteomes" id="UP000264800">
    <property type="component" value="Unplaced"/>
</dbReference>
<dbReference type="InterPro" id="IPR045358">
    <property type="entry name" value="Ty3_capsid"/>
</dbReference>
<dbReference type="GeneTree" id="ENSGT00950000183173"/>
<evidence type="ECO:0000313" key="4">
    <source>
        <dbReference type="Proteomes" id="UP000264800"/>
    </source>
</evidence>
<dbReference type="GO" id="GO:0008270">
    <property type="term" value="F:zinc ion binding"/>
    <property type="evidence" value="ECO:0007669"/>
    <property type="project" value="InterPro"/>
</dbReference>
<organism evidence="3 4">
    <name type="scientific">Kryptolebias marmoratus</name>
    <name type="common">Mangrove killifish</name>
    <name type="synonym">Rivulus marmoratus</name>
    <dbReference type="NCBI Taxonomy" id="37003"/>
    <lineage>
        <taxon>Eukaryota</taxon>
        <taxon>Metazoa</taxon>
        <taxon>Chordata</taxon>
        <taxon>Craniata</taxon>
        <taxon>Vertebrata</taxon>
        <taxon>Euteleostomi</taxon>
        <taxon>Actinopterygii</taxon>
        <taxon>Neopterygii</taxon>
        <taxon>Teleostei</taxon>
        <taxon>Neoteleostei</taxon>
        <taxon>Acanthomorphata</taxon>
        <taxon>Ovalentaria</taxon>
        <taxon>Atherinomorphae</taxon>
        <taxon>Cyprinodontiformes</taxon>
        <taxon>Rivulidae</taxon>
        <taxon>Kryptolebias</taxon>
    </lineage>
</organism>
<dbReference type="AlphaFoldDB" id="A0A3Q3ALW9"/>
<dbReference type="Pfam" id="PF19259">
    <property type="entry name" value="Ty3_capsid"/>
    <property type="match status" value="1"/>
</dbReference>
<reference evidence="3" key="2">
    <citation type="submission" date="2025-09" db="UniProtKB">
        <authorList>
            <consortium name="Ensembl"/>
        </authorList>
    </citation>
    <scope>IDENTIFICATION</scope>
</reference>
<dbReference type="PANTHER" id="PTHR15503">
    <property type="entry name" value="LDOC1 RELATED"/>
    <property type="match status" value="1"/>
</dbReference>
<proteinExistence type="predicted"/>
<dbReference type="SUPFAM" id="SSF57756">
    <property type="entry name" value="Retrovirus zinc finger-like domains"/>
    <property type="match status" value="1"/>
</dbReference>
<reference evidence="3" key="1">
    <citation type="submission" date="2025-08" db="UniProtKB">
        <authorList>
            <consortium name="Ensembl"/>
        </authorList>
    </citation>
    <scope>IDENTIFICATION</scope>
</reference>
<protein>
    <recommendedName>
        <fullName evidence="2">Ty3 transposon capsid-like protein domain-containing protein</fullName>
    </recommendedName>
</protein>
<dbReference type="InterPro" id="IPR036875">
    <property type="entry name" value="Znf_CCHC_sf"/>
</dbReference>
<evidence type="ECO:0000313" key="3">
    <source>
        <dbReference type="Ensembl" id="ENSKMAP00000017275.1"/>
    </source>
</evidence>
<dbReference type="Ensembl" id="ENSKMAT00000017513.1">
    <property type="protein sequence ID" value="ENSKMAP00000017275.1"/>
    <property type="gene ID" value="ENSKMAG00000012881.1"/>
</dbReference>
<accession>A0A3Q3ALW9</accession>
<feature type="compositionally biased region" description="Low complexity" evidence="1">
    <location>
        <begin position="294"/>
        <end position="306"/>
    </location>
</feature>
<dbReference type="InterPro" id="IPR032567">
    <property type="entry name" value="RTL1-rel"/>
</dbReference>
<dbReference type="PANTHER" id="PTHR15503:SF22">
    <property type="entry name" value="TRANSPOSON TY3-I GAG POLYPROTEIN"/>
    <property type="match status" value="1"/>
</dbReference>
<feature type="region of interest" description="Disordered" evidence="1">
    <location>
        <begin position="272"/>
        <end position="312"/>
    </location>
</feature>
<keyword evidence="4" id="KW-1185">Reference proteome</keyword>
<feature type="domain" description="Ty3 transposon capsid-like protein" evidence="2">
    <location>
        <begin position="112"/>
        <end position="265"/>
    </location>
</feature>
<dbReference type="OMA" id="HTECPRT"/>
<dbReference type="GO" id="GO:0003676">
    <property type="term" value="F:nucleic acid binding"/>
    <property type="evidence" value="ECO:0007669"/>
    <property type="project" value="InterPro"/>
</dbReference>
<evidence type="ECO:0000256" key="1">
    <source>
        <dbReference type="SAM" id="MobiDB-lite"/>
    </source>
</evidence>
<evidence type="ECO:0000259" key="2">
    <source>
        <dbReference type="Pfam" id="PF19259"/>
    </source>
</evidence>